<dbReference type="NCBIfam" id="TIGR03236">
    <property type="entry name" value="dnd_assoc_1"/>
    <property type="match status" value="1"/>
</dbReference>
<gene>
    <name evidence="1" type="primary">dptG</name>
    <name evidence="1" type="ORF">H0266_14695</name>
</gene>
<reference evidence="1 2" key="1">
    <citation type="journal article" date="2004" name="Extremophiles">
        <title>Halobacillus locisalis sp. nov., a halophilic bacterium isolated from a marine solar saltern of the Yellow Sea in Korea.</title>
        <authorList>
            <person name="Yoon J.H."/>
            <person name="Kang K.H."/>
            <person name="Oh T.K."/>
            <person name="Park Y.H."/>
        </authorList>
    </citation>
    <scope>NUCLEOTIDE SEQUENCE [LARGE SCALE GENOMIC DNA]</scope>
    <source>
        <strain evidence="1 2">KCTC 3788</strain>
    </source>
</reference>
<dbReference type="AlphaFoldDB" id="A0A838CVH5"/>
<protein>
    <submittedName>
        <fullName evidence="1">DNA phosphorothioation-dependent restriction protein DptG</fullName>
    </submittedName>
</protein>
<name>A0A838CVH5_9BACI</name>
<keyword evidence="2" id="KW-1185">Reference proteome</keyword>
<evidence type="ECO:0000313" key="1">
    <source>
        <dbReference type="EMBL" id="MBA2176142.1"/>
    </source>
</evidence>
<dbReference type="RefSeq" id="WP_181473177.1">
    <property type="nucleotide sequence ID" value="NZ_JACEFG010000003.1"/>
</dbReference>
<dbReference type="EMBL" id="JACEFG010000003">
    <property type="protein sequence ID" value="MBA2176142.1"/>
    <property type="molecule type" value="Genomic_DNA"/>
</dbReference>
<accession>A0A838CVH5</accession>
<organism evidence="1 2">
    <name type="scientific">Halobacillus locisalis</name>
    <dbReference type="NCBI Taxonomy" id="220753"/>
    <lineage>
        <taxon>Bacteria</taxon>
        <taxon>Bacillati</taxon>
        <taxon>Bacillota</taxon>
        <taxon>Bacilli</taxon>
        <taxon>Bacillales</taxon>
        <taxon>Bacillaceae</taxon>
        <taxon>Halobacillus</taxon>
    </lineage>
</organism>
<sequence length="459" mass="53460">MERLTELRKSLRVKGEGEKRELSHIINKSASFLPFQTRNPERAKFNDGFLPVVGEFIRNSEGLKIDKPVETEKVIEHIKAEVRMDSSDEPYFEKVIGNFISGSKGMKVIHPFMYKYVPLSDNQEAVGEKSIGLYLNDALLERDNSVFSEVFDKTDQEHVLIKLVREHMPALDEDEIENKYTQPLEYVSDFFKEDLNFLSHHKDFFIQYFELLLAYYYFFSITQFTMKVNQMDKADKSGPTPLYYNLDWEASSKNRAAYKRGYSQVKTAVRNLLVHVNTLEHLNFIFETKNADYLELLELYESASPDEQESIKQAISEWIREYASIVLKEEVDLEDDEAVHDLVKELFYTIKEGYSQPSRSGTESRYALGVEQIGKKYFLKTRGSLGHTLNVSQDFLLLMTAVCVRSEKLSLKQLFKELEKRGLFFDRQSRETIQELFDKLNLIEKKSDSGDAQYVKPIL</sequence>
<dbReference type="InterPro" id="IPR017645">
    <property type="entry name" value="Dnd_assoc_1"/>
</dbReference>
<comment type="caution">
    <text evidence="1">The sequence shown here is derived from an EMBL/GenBank/DDBJ whole genome shotgun (WGS) entry which is preliminary data.</text>
</comment>
<dbReference type="Proteomes" id="UP000571017">
    <property type="component" value="Unassembled WGS sequence"/>
</dbReference>
<evidence type="ECO:0000313" key="2">
    <source>
        <dbReference type="Proteomes" id="UP000571017"/>
    </source>
</evidence>
<proteinExistence type="predicted"/>